<proteinExistence type="predicted"/>
<accession>A0A368H9X3</accession>
<comment type="caution">
    <text evidence="1">The sequence shown here is derived from an EMBL/GenBank/DDBJ whole genome shotgun (WGS) entry which is preliminary data.</text>
</comment>
<dbReference type="EMBL" id="JOJR01000002">
    <property type="protein sequence ID" value="RCN53346.1"/>
    <property type="molecule type" value="Genomic_DNA"/>
</dbReference>
<evidence type="ECO:0000313" key="2">
    <source>
        <dbReference type="Proteomes" id="UP000252519"/>
    </source>
</evidence>
<gene>
    <name evidence="1" type="ORF">ANCCAN_00409</name>
</gene>
<evidence type="ECO:0000313" key="1">
    <source>
        <dbReference type="EMBL" id="RCN53346.1"/>
    </source>
</evidence>
<keyword evidence="2" id="KW-1185">Reference proteome</keyword>
<dbReference type="AlphaFoldDB" id="A0A368H9X3"/>
<dbReference type="Proteomes" id="UP000252519">
    <property type="component" value="Unassembled WGS sequence"/>
</dbReference>
<organism evidence="1 2">
    <name type="scientific">Ancylostoma caninum</name>
    <name type="common">Dog hookworm</name>
    <dbReference type="NCBI Taxonomy" id="29170"/>
    <lineage>
        <taxon>Eukaryota</taxon>
        <taxon>Metazoa</taxon>
        <taxon>Ecdysozoa</taxon>
        <taxon>Nematoda</taxon>
        <taxon>Chromadorea</taxon>
        <taxon>Rhabditida</taxon>
        <taxon>Rhabditina</taxon>
        <taxon>Rhabditomorpha</taxon>
        <taxon>Strongyloidea</taxon>
        <taxon>Ancylostomatidae</taxon>
        <taxon>Ancylostomatinae</taxon>
        <taxon>Ancylostoma</taxon>
    </lineage>
</organism>
<sequence length="72" mass="7992">MLTGKGSLVEENFSTVEYSKEFGVTRVSSIGEEPSCWDVLKLPEVGVLNASVLVVEVWSHQLEVQHYVQALI</sequence>
<reference evidence="1 2" key="1">
    <citation type="submission" date="2014-10" db="EMBL/GenBank/DDBJ databases">
        <title>Draft genome of the hookworm Ancylostoma caninum.</title>
        <authorList>
            <person name="Mitreva M."/>
        </authorList>
    </citation>
    <scope>NUCLEOTIDE SEQUENCE [LARGE SCALE GENOMIC DNA]</scope>
    <source>
        <strain evidence="1 2">Baltimore</strain>
    </source>
</reference>
<name>A0A368H9X3_ANCCA</name>
<protein>
    <submittedName>
        <fullName evidence="1">Uncharacterized protein</fullName>
    </submittedName>
</protein>